<keyword evidence="1" id="KW-1133">Transmembrane helix</keyword>
<dbReference type="InParanoid" id="A0A218ZET7"/>
<feature type="transmembrane region" description="Helical" evidence="1">
    <location>
        <begin position="30"/>
        <end position="53"/>
    </location>
</feature>
<protein>
    <submittedName>
        <fullName evidence="2">Uncharacterized protein</fullName>
    </submittedName>
</protein>
<name>A0A218ZET7_9HELO</name>
<evidence type="ECO:0000313" key="2">
    <source>
        <dbReference type="EMBL" id="OWP06100.1"/>
    </source>
</evidence>
<proteinExistence type="predicted"/>
<comment type="caution">
    <text evidence="2">The sequence shown here is derived from an EMBL/GenBank/DDBJ whole genome shotgun (WGS) entry which is preliminary data.</text>
</comment>
<keyword evidence="1" id="KW-0812">Transmembrane</keyword>
<dbReference type="EMBL" id="MZNU01000058">
    <property type="protein sequence ID" value="OWP06100.1"/>
    <property type="molecule type" value="Genomic_DNA"/>
</dbReference>
<dbReference type="Proteomes" id="UP000242519">
    <property type="component" value="Unassembled WGS sequence"/>
</dbReference>
<reference evidence="2 3" key="1">
    <citation type="submission" date="2017-04" db="EMBL/GenBank/DDBJ databases">
        <title>Draft genome sequence of Marssonina coronaria NL1: causal agent of apple blotch.</title>
        <authorList>
            <person name="Cheng Q."/>
        </authorList>
    </citation>
    <scope>NUCLEOTIDE SEQUENCE [LARGE SCALE GENOMIC DNA]</scope>
    <source>
        <strain evidence="2 3">NL1</strain>
    </source>
</reference>
<evidence type="ECO:0000313" key="3">
    <source>
        <dbReference type="Proteomes" id="UP000242519"/>
    </source>
</evidence>
<gene>
    <name evidence="2" type="ORF">B2J93_1857</name>
</gene>
<sequence>MAITFSGPDAFKFLGFTKKATDVLQRSPMLFVNLSLVLMAMSSLGMLAFYIHIVTNRPYKKPKPAKNAKNAKNLTMSAEDPSTVTYHHPLRGAARSEVGRMAILALALALLDHLRHAHVSLPQTSPGE</sequence>
<dbReference type="AlphaFoldDB" id="A0A218ZET7"/>
<evidence type="ECO:0000256" key="1">
    <source>
        <dbReference type="SAM" id="Phobius"/>
    </source>
</evidence>
<accession>A0A218ZET7</accession>
<keyword evidence="1" id="KW-0472">Membrane</keyword>
<keyword evidence="3" id="KW-1185">Reference proteome</keyword>
<organism evidence="2 3">
    <name type="scientific">Diplocarpon coronariae</name>
    <dbReference type="NCBI Taxonomy" id="2795749"/>
    <lineage>
        <taxon>Eukaryota</taxon>
        <taxon>Fungi</taxon>
        <taxon>Dikarya</taxon>
        <taxon>Ascomycota</taxon>
        <taxon>Pezizomycotina</taxon>
        <taxon>Leotiomycetes</taxon>
        <taxon>Helotiales</taxon>
        <taxon>Drepanopezizaceae</taxon>
        <taxon>Diplocarpon</taxon>
    </lineage>
</organism>
<dbReference type="OrthoDB" id="3943049at2759"/>